<name>A0ABN2QEG0_9PSEU</name>
<dbReference type="Gene3D" id="4.10.320.10">
    <property type="entry name" value="E3-binding domain"/>
    <property type="match status" value="1"/>
</dbReference>
<dbReference type="EMBL" id="BAAANN010000005">
    <property type="protein sequence ID" value="GAA1949220.1"/>
    <property type="molecule type" value="Genomic_DNA"/>
</dbReference>
<evidence type="ECO:0000259" key="3">
    <source>
        <dbReference type="Pfam" id="PF23359"/>
    </source>
</evidence>
<keyword evidence="5" id="KW-1185">Reference proteome</keyword>
<dbReference type="InterPro" id="IPR024412">
    <property type="entry name" value="Lsr2_dim_dom"/>
</dbReference>
<dbReference type="InterPro" id="IPR036625">
    <property type="entry name" value="E3-bd_dom_sf"/>
</dbReference>
<evidence type="ECO:0000313" key="4">
    <source>
        <dbReference type="EMBL" id="GAA1949220.1"/>
    </source>
</evidence>
<dbReference type="Pfam" id="PF23359">
    <property type="entry name" value="Lsr2_DNA-bd"/>
    <property type="match status" value="1"/>
</dbReference>
<dbReference type="InterPro" id="IPR042261">
    <property type="entry name" value="Lsr2-like_dimerization"/>
</dbReference>
<sequence length="110" mass="12452">MAQYLVDDLDGTAAQETILFELDGDRFRIDLSRENAAALRSVLSRYAKAGRYVRGYRRKSVREGGAAPAARQDNPVIRRWARENNLPVTDRGLIAHRILQLYEQAHPDAS</sequence>
<feature type="domain" description="Lsr2 dimerization" evidence="2">
    <location>
        <begin position="5"/>
        <end position="53"/>
    </location>
</feature>
<comment type="caution">
    <text evidence="4">The sequence shown here is derived from an EMBL/GenBank/DDBJ whole genome shotgun (WGS) entry which is preliminary data.</text>
</comment>
<dbReference type="Proteomes" id="UP001501116">
    <property type="component" value="Unassembled WGS sequence"/>
</dbReference>
<dbReference type="InterPro" id="IPR055370">
    <property type="entry name" value="Lsr2_DNA-bd"/>
</dbReference>
<keyword evidence="1" id="KW-0238">DNA-binding</keyword>
<reference evidence="4 5" key="1">
    <citation type="journal article" date="2019" name="Int. J. Syst. Evol. Microbiol.">
        <title>The Global Catalogue of Microorganisms (GCM) 10K type strain sequencing project: providing services to taxonomists for standard genome sequencing and annotation.</title>
        <authorList>
            <consortium name="The Broad Institute Genomics Platform"/>
            <consortium name="The Broad Institute Genome Sequencing Center for Infectious Disease"/>
            <person name="Wu L."/>
            <person name="Ma J."/>
        </authorList>
    </citation>
    <scope>NUCLEOTIDE SEQUENCE [LARGE SCALE GENOMIC DNA]</scope>
    <source>
        <strain evidence="4 5">JCM 14545</strain>
    </source>
</reference>
<protein>
    <submittedName>
        <fullName evidence="4">Lsr2 family protein</fullName>
    </submittedName>
</protein>
<proteinExistence type="predicted"/>
<accession>A0ABN2QEG0</accession>
<dbReference type="Gene3D" id="3.30.60.230">
    <property type="entry name" value="Lsr2, dimerization domain"/>
    <property type="match status" value="1"/>
</dbReference>
<gene>
    <name evidence="4" type="ORF">GCM10009754_17250</name>
</gene>
<evidence type="ECO:0000256" key="1">
    <source>
        <dbReference type="ARBA" id="ARBA00023125"/>
    </source>
</evidence>
<evidence type="ECO:0000313" key="5">
    <source>
        <dbReference type="Proteomes" id="UP001501116"/>
    </source>
</evidence>
<feature type="domain" description="Lsr2 DNA-binding" evidence="3">
    <location>
        <begin position="70"/>
        <end position="105"/>
    </location>
</feature>
<dbReference type="Pfam" id="PF11774">
    <property type="entry name" value="Lsr2"/>
    <property type="match status" value="1"/>
</dbReference>
<evidence type="ECO:0000259" key="2">
    <source>
        <dbReference type="Pfam" id="PF11774"/>
    </source>
</evidence>
<organism evidence="4 5">
    <name type="scientific">Amycolatopsis minnesotensis</name>
    <dbReference type="NCBI Taxonomy" id="337894"/>
    <lineage>
        <taxon>Bacteria</taxon>
        <taxon>Bacillati</taxon>
        <taxon>Actinomycetota</taxon>
        <taxon>Actinomycetes</taxon>
        <taxon>Pseudonocardiales</taxon>
        <taxon>Pseudonocardiaceae</taxon>
        <taxon>Amycolatopsis</taxon>
    </lineage>
</organism>